<organism evidence="2 3">
    <name type="scientific">Perkinsus olseni</name>
    <name type="common">Perkinsus atlanticus</name>
    <dbReference type="NCBI Taxonomy" id="32597"/>
    <lineage>
        <taxon>Eukaryota</taxon>
        <taxon>Sar</taxon>
        <taxon>Alveolata</taxon>
        <taxon>Perkinsozoa</taxon>
        <taxon>Perkinsea</taxon>
        <taxon>Perkinsida</taxon>
        <taxon>Perkinsidae</taxon>
        <taxon>Perkinsus</taxon>
    </lineage>
</organism>
<evidence type="ECO:0000313" key="2">
    <source>
        <dbReference type="EMBL" id="KAF4716429.1"/>
    </source>
</evidence>
<dbReference type="AlphaFoldDB" id="A0A7J6R6B4"/>
<evidence type="ECO:0000313" key="3">
    <source>
        <dbReference type="Proteomes" id="UP000574390"/>
    </source>
</evidence>
<gene>
    <name evidence="2" type="ORF">FOZ62_031636</name>
</gene>
<name>A0A7J6R6B4_PEROL</name>
<comment type="caution">
    <text evidence="2">The sequence shown here is derived from an EMBL/GenBank/DDBJ whole genome shotgun (WGS) entry which is preliminary data.</text>
</comment>
<dbReference type="EMBL" id="JABANM010024321">
    <property type="protein sequence ID" value="KAF4716429.1"/>
    <property type="molecule type" value="Genomic_DNA"/>
</dbReference>
<dbReference type="Proteomes" id="UP000574390">
    <property type="component" value="Unassembled WGS sequence"/>
</dbReference>
<protein>
    <submittedName>
        <fullName evidence="2">Uncharacterized protein</fullName>
    </submittedName>
</protein>
<sequence>MDGSETSRERVAQRIFSTPEGLAAGGFPSEWLLSKASSSAIKEPRHPELYRILCQAPLFRPNFTRPGSSLTNARLRLMSVASTAADSPGSRERRRPPIVITQGRSGRASIGPTRPPLWMAPHDYPSILRAARRAAAVGGMMSNTSTTAFGGAAALRQRQRRSSPLNSTSPSGFTATVPPKSP</sequence>
<accession>A0A7J6R6B4</accession>
<feature type="region of interest" description="Disordered" evidence="1">
    <location>
        <begin position="81"/>
        <end position="116"/>
    </location>
</feature>
<feature type="region of interest" description="Disordered" evidence="1">
    <location>
        <begin position="142"/>
        <end position="182"/>
    </location>
</feature>
<reference evidence="2 3" key="1">
    <citation type="submission" date="2020-04" db="EMBL/GenBank/DDBJ databases">
        <title>Perkinsus olseni comparative genomics.</title>
        <authorList>
            <person name="Bogema D.R."/>
        </authorList>
    </citation>
    <scope>NUCLEOTIDE SEQUENCE [LARGE SCALE GENOMIC DNA]</scope>
    <source>
        <strain evidence="2">ATCC PRA-205</strain>
    </source>
</reference>
<proteinExistence type="predicted"/>
<evidence type="ECO:0000256" key="1">
    <source>
        <dbReference type="SAM" id="MobiDB-lite"/>
    </source>
</evidence>
<feature type="compositionally biased region" description="Polar residues" evidence="1">
    <location>
        <begin position="164"/>
        <end position="174"/>
    </location>
</feature>